<sequence>PSVLQYPGLRAVLKDNFTGVDKTLSLTSVTDVSFDVTSNPQSYASNRFMIVFKNVPPTQITSITAERQSNQSVEVEWHTANENNMDRYEVQRSTDGTTFNTISAQIASANNMGTPYYIINDGGASVGDNWYRVIGHQIVGGNINSATVKVAAVVTATKQGVSIYPNPVVGDNINVHFNGQPLG</sequence>
<evidence type="ECO:0000313" key="1">
    <source>
        <dbReference type="EMBL" id="MFC4263986.1"/>
    </source>
</evidence>
<dbReference type="InterPro" id="IPR013783">
    <property type="entry name" value="Ig-like_fold"/>
</dbReference>
<protein>
    <submittedName>
        <fullName evidence="1">Uncharacterized protein</fullName>
    </submittedName>
</protein>
<reference evidence="2" key="1">
    <citation type="journal article" date="2019" name="Int. J. Syst. Evol. Microbiol.">
        <title>The Global Catalogue of Microorganisms (GCM) 10K type strain sequencing project: providing services to taxonomists for standard genome sequencing and annotation.</title>
        <authorList>
            <consortium name="The Broad Institute Genomics Platform"/>
            <consortium name="The Broad Institute Genome Sequencing Center for Infectious Disease"/>
            <person name="Wu L."/>
            <person name="Ma J."/>
        </authorList>
    </citation>
    <scope>NUCLEOTIDE SEQUENCE [LARGE SCALE GENOMIC DNA]</scope>
    <source>
        <strain evidence="2">CECT 8289</strain>
    </source>
</reference>
<comment type="caution">
    <text evidence="1">The sequence shown here is derived from an EMBL/GenBank/DDBJ whole genome shotgun (WGS) entry which is preliminary data.</text>
</comment>
<accession>A0ABV8QUW5</accession>
<organism evidence="1 2">
    <name type="scientific">Ferruginibacter yonginensis</name>
    <dbReference type="NCBI Taxonomy" id="1310416"/>
    <lineage>
        <taxon>Bacteria</taxon>
        <taxon>Pseudomonadati</taxon>
        <taxon>Bacteroidota</taxon>
        <taxon>Chitinophagia</taxon>
        <taxon>Chitinophagales</taxon>
        <taxon>Chitinophagaceae</taxon>
        <taxon>Ferruginibacter</taxon>
    </lineage>
</organism>
<feature type="non-terminal residue" evidence="1">
    <location>
        <position position="183"/>
    </location>
</feature>
<keyword evidence="2" id="KW-1185">Reference proteome</keyword>
<evidence type="ECO:0000313" key="2">
    <source>
        <dbReference type="Proteomes" id="UP001595907"/>
    </source>
</evidence>
<proteinExistence type="predicted"/>
<name>A0ABV8QUW5_9BACT</name>
<gene>
    <name evidence="1" type="ORF">ACFOWM_13935</name>
</gene>
<feature type="non-terminal residue" evidence="1">
    <location>
        <position position="1"/>
    </location>
</feature>
<dbReference type="EMBL" id="JBHSCZ010000016">
    <property type="protein sequence ID" value="MFC4263986.1"/>
    <property type="molecule type" value="Genomic_DNA"/>
</dbReference>
<dbReference type="Proteomes" id="UP001595907">
    <property type="component" value="Unassembled WGS sequence"/>
</dbReference>
<dbReference type="Gene3D" id="2.60.40.10">
    <property type="entry name" value="Immunoglobulins"/>
    <property type="match status" value="1"/>
</dbReference>
<dbReference type="RefSeq" id="WP_379711229.1">
    <property type="nucleotide sequence ID" value="NZ_JBHSCZ010000016.1"/>
</dbReference>